<sequence length="564" mass="61939">MQAEPISHTTEQPTPLTSGRRGYLFGWYSCTWTTALMIALPVLSIFYLALFPEENIWAHLASTVLPVYVTTTLQLMFGVGALSIAIGVCGAWLVTMCRFPGRRIFEWALLLPFAVPAYVIAYVYTDLLEYSGSLQILLRELFGWHTARDYWFPDIRTLGGAILMLAMVLYPYVYLLTRASFLEQSTTIHDASRTLGCTPFQSFYRVSLPIARPAIAVGLSLVSMETLNDFGTVDYFAVKSMSAGIYDTWLNMNNLGGAAQIASLMMIFVVILISVERLARAKQRQFHSSDRFKALTGYQLSGWKAWGATLLCALPVIAGFIIPVWVLAGYALNNLSQLWTRDFITHASHSFLLSAAAALLTIVIALLLAYSKRLHKKKSLKLAAQFSSLGYAMPGAVLAIGVIIPLAAFDNAVDHLMEEYFNISTGLLLSGTAFAVVFAYVVRFLAVSVGSVESSLNKITESMDMASRSLGLSPLQTLIKVHLPLIKGGILTASLVVFVDCMKELPATLILRPFNYDTLATYVYQFASDEMLEACSLAALLIVLVGIIPVIILSKTISGTRKSI</sequence>
<dbReference type="InterPro" id="IPR035906">
    <property type="entry name" value="MetI-like_sf"/>
</dbReference>
<feature type="transmembrane region" description="Helical" evidence="7">
    <location>
        <begin position="420"/>
        <end position="442"/>
    </location>
</feature>
<dbReference type="KEGG" id="ajp:AMJAP_0933"/>
<evidence type="ECO:0000256" key="4">
    <source>
        <dbReference type="ARBA" id="ARBA00022692"/>
    </source>
</evidence>
<feature type="transmembrane region" description="Helical" evidence="7">
    <location>
        <begin position="382"/>
        <end position="408"/>
    </location>
</feature>
<evidence type="ECO:0000313" key="9">
    <source>
        <dbReference type="EMBL" id="BBB25530.1"/>
    </source>
</evidence>
<evidence type="ECO:0000313" key="10">
    <source>
        <dbReference type="Proteomes" id="UP000595663"/>
    </source>
</evidence>
<name>A0A7R6SSC9_9GAMM</name>
<dbReference type="FunFam" id="1.10.3720.10:FF:000088">
    <property type="entry name" value="Iron(III) ABC transporter, permease protein"/>
    <property type="match status" value="1"/>
</dbReference>
<dbReference type="Gene3D" id="1.10.3720.10">
    <property type="entry name" value="MetI-like"/>
    <property type="match status" value="2"/>
</dbReference>
<evidence type="ECO:0000256" key="3">
    <source>
        <dbReference type="ARBA" id="ARBA00022475"/>
    </source>
</evidence>
<dbReference type="PROSITE" id="PS50928">
    <property type="entry name" value="ABC_TM1"/>
    <property type="match status" value="2"/>
</dbReference>
<keyword evidence="4 7" id="KW-0812">Transmembrane</keyword>
<feature type="transmembrane region" description="Helical" evidence="7">
    <location>
        <begin position="25"/>
        <end position="51"/>
    </location>
</feature>
<keyword evidence="10" id="KW-1185">Reference proteome</keyword>
<accession>A0A7R6SSC9</accession>
<feature type="transmembrane region" description="Helical" evidence="7">
    <location>
        <begin position="308"/>
        <end position="331"/>
    </location>
</feature>
<keyword evidence="6 7" id="KW-0472">Membrane</keyword>
<dbReference type="SUPFAM" id="SSF161098">
    <property type="entry name" value="MetI-like"/>
    <property type="match status" value="2"/>
</dbReference>
<keyword evidence="2 7" id="KW-0813">Transport</keyword>
<gene>
    <name evidence="9" type="primary">afuB</name>
    <name evidence="9" type="ORF">AMJAP_0933</name>
</gene>
<evidence type="ECO:0000256" key="6">
    <source>
        <dbReference type="ARBA" id="ARBA00023136"/>
    </source>
</evidence>
<dbReference type="RefSeq" id="WP_019621945.1">
    <property type="nucleotide sequence ID" value="NZ_AP014545.1"/>
</dbReference>
<dbReference type="Pfam" id="PF00528">
    <property type="entry name" value="BPD_transp_1"/>
    <property type="match status" value="2"/>
</dbReference>
<dbReference type="Proteomes" id="UP000595663">
    <property type="component" value="Chromosome"/>
</dbReference>
<dbReference type="EMBL" id="AP014545">
    <property type="protein sequence ID" value="BBB25530.1"/>
    <property type="molecule type" value="Genomic_DNA"/>
</dbReference>
<keyword evidence="5 7" id="KW-1133">Transmembrane helix</keyword>
<dbReference type="GO" id="GO:0055085">
    <property type="term" value="P:transmembrane transport"/>
    <property type="evidence" value="ECO:0007669"/>
    <property type="project" value="InterPro"/>
</dbReference>
<feature type="transmembrane region" description="Helical" evidence="7">
    <location>
        <begin position="107"/>
        <end position="125"/>
    </location>
</feature>
<dbReference type="GO" id="GO:0005886">
    <property type="term" value="C:plasma membrane"/>
    <property type="evidence" value="ECO:0007669"/>
    <property type="project" value="UniProtKB-SubCell"/>
</dbReference>
<organism evidence="9 10">
    <name type="scientific">Amphritea japonica ATCC BAA-1530</name>
    <dbReference type="NCBI Taxonomy" id="1278309"/>
    <lineage>
        <taxon>Bacteria</taxon>
        <taxon>Pseudomonadati</taxon>
        <taxon>Pseudomonadota</taxon>
        <taxon>Gammaproteobacteria</taxon>
        <taxon>Oceanospirillales</taxon>
        <taxon>Oceanospirillaceae</taxon>
        <taxon>Amphritea</taxon>
    </lineage>
</organism>
<comment type="similarity">
    <text evidence="7">Belongs to the binding-protein-dependent transport system permease family.</text>
</comment>
<comment type="subcellular location">
    <subcellularLocation>
        <location evidence="1 7">Cell membrane</location>
        <topology evidence="1 7">Multi-pass membrane protein</topology>
    </subcellularLocation>
</comment>
<evidence type="ECO:0000259" key="8">
    <source>
        <dbReference type="PROSITE" id="PS50928"/>
    </source>
</evidence>
<evidence type="ECO:0000256" key="2">
    <source>
        <dbReference type="ARBA" id="ARBA00022448"/>
    </source>
</evidence>
<feature type="transmembrane region" description="Helical" evidence="7">
    <location>
        <begin position="202"/>
        <end position="222"/>
    </location>
</feature>
<evidence type="ECO:0000256" key="7">
    <source>
        <dbReference type="RuleBase" id="RU363032"/>
    </source>
</evidence>
<feature type="transmembrane region" description="Helical" evidence="7">
    <location>
        <begin position="71"/>
        <end position="95"/>
    </location>
</feature>
<feature type="transmembrane region" description="Helical" evidence="7">
    <location>
        <begin position="158"/>
        <end position="181"/>
    </location>
</feature>
<feature type="domain" description="ABC transmembrane type-1" evidence="8">
    <location>
        <begin position="69"/>
        <end position="277"/>
    </location>
</feature>
<evidence type="ECO:0000256" key="5">
    <source>
        <dbReference type="ARBA" id="ARBA00022989"/>
    </source>
</evidence>
<dbReference type="AlphaFoldDB" id="A0A7R6SSC9"/>
<keyword evidence="3" id="KW-1003">Cell membrane</keyword>
<feature type="domain" description="ABC transmembrane type-1" evidence="8">
    <location>
        <begin position="347"/>
        <end position="553"/>
    </location>
</feature>
<protein>
    <submittedName>
        <fullName evidence="9">Iron(III) transport system permease protein</fullName>
    </submittedName>
</protein>
<dbReference type="InterPro" id="IPR000515">
    <property type="entry name" value="MetI-like"/>
</dbReference>
<dbReference type="CDD" id="cd06261">
    <property type="entry name" value="TM_PBP2"/>
    <property type="match status" value="2"/>
</dbReference>
<dbReference type="OrthoDB" id="9790211at2"/>
<dbReference type="PANTHER" id="PTHR30183:SF2">
    <property type="entry name" value="IRON UTILIZATION PROTEIN"/>
    <property type="match status" value="1"/>
</dbReference>
<reference evidence="9 10" key="1">
    <citation type="journal article" date="2008" name="Int. J. Syst. Evol. Microbiol.">
        <title>Amphritea japonica sp. nov. and Amphritea balenae sp. nov., isolated from the sediment adjacent to sperm whale carcasses off Kagoshima, Japan.</title>
        <authorList>
            <person name="Miyazaki M."/>
            <person name="Nogi Y."/>
            <person name="Fujiwara Y."/>
            <person name="Kawato M."/>
            <person name="Nagahama T."/>
            <person name="Kubokawa K."/>
            <person name="Horikoshi K."/>
        </authorList>
    </citation>
    <scope>NUCLEOTIDE SEQUENCE [LARGE SCALE GENOMIC DNA]</scope>
    <source>
        <strain evidence="9 10">ATCC BAA-1530</strain>
    </source>
</reference>
<feature type="transmembrane region" description="Helical" evidence="7">
    <location>
        <begin position="531"/>
        <end position="553"/>
    </location>
</feature>
<evidence type="ECO:0000256" key="1">
    <source>
        <dbReference type="ARBA" id="ARBA00004651"/>
    </source>
</evidence>
<dbReference type="PANTHER" id="PTHR30183">
    <property type="entry name" value="MOLYBDENUM TRANSPORT SYSTEM PERMEASE PROTEIN MODB"/>
    <property type="match status" value="1"/>
</dbReference>
<feature type="transmembrane region" description="Helical" evidence="7">
    <location>
        <begin position="257"/>
        <end position="275"/>
    </location>
</feature>
<proteinExistence type="inferred from homology"/>
<feature type="transmembrane region" description="Helical" evidence="7">
    <location>
        <begin position="351"/>
        <end position="370"/>
    </location>
</feature>